<dbReference type="Proteomes" id="UP000310421">
    <property type="component" value="Unassembled WGS sequence"/>
</dbReference>
<dbReference type="Gene3D" id="3.90.950.10">
    <property type="match status" value="1"/>
</dbReference>
<name>A0A4S8YMA3_AURPU</name>
<proteinExistence type="inferred from homology"/>
<evidence type="ECO:0000256" key="1">
    <source>
        <dbReference type="ARBA" id="ARBA00001968"/>
    </source>
</evidence>
<dbReference type="PANTHER" id="PTHR43213:SF5">
    <property type="entry name" value="BIFUNCTIONAL DTTP_UTP PYROPHOSPHATASE_METHYLTRANSFERASE PROTEIN-RELATED"/>
    <property type="match status" value="1"/>
</dbReference>
<feature type="compositionally biased region" description="Low complexity" evidence="3">
    <location>
        <begin position="14"/>
        <end position="24"/>
    </location>
</feature>
<accession>A0A4S8YMA3</accession>
<dbReference type="SUPFAM" id="SSF52972">
    <property type="entry name" value="ITPase-like"/>
    <property type="match status" value="1"/>
</dbReference>
<dbReference type="GO" id="GO:0047429">
    <property type="term" value="F:nucleoside triphosphate diphosphatase activity"/>
    <property type="evidence" value="ECO:0007669"/>
    <property type="project" value="InterPro"/>
</dbReference>
<evidence type="ECO:0000256" key="3">
    <source>
        <dbReference type="SAM" id="MobiDB-lite"/>
    </source>
</evidence>
<dbReference type="PANTHER" id="PTHR43213">
    <property type="entry name" value="BIFUNCTIONAL DTTP/UTP PYROPHOSPHATASE/METHYLTRANSFERASE PROTEIN-RELATED"/>
    <property type="match status" value="1"/>
</dbReference>
<reference evidence="4 5" key="1">
    <citation type="submission" date="2018-10" db="EMBL/GenBank/DDBJ databases">
        <title>Fifty Aureobasidium pullulans genomes reveal a recombining polyextremotolerant generalist.</title>
        <authorList>
            <person name="Gostincar C."/>
            <person name="Turk M."/>
            <person name="Zajc J."/>
            <person name="Gunde-Cimerman N."/>
        </authorList>
    </citation>
    <scope>NUCLEOTIDE SEQUENCE [LARGE SCALE GENOMIC DNA]</scope>
    <source>
        <strain evidence="4 5">EXF-10751</strain>
    </source>
</reference>
<keyword evidence="2" id="KW-0378">Hydrolase</keyword>
<dbReference type="InterPro" id="IPR003697">
    <property type="entry name" value="Maf-like"/>
</dbReference>
<evidence type="ECO:0000256" key="2">
    <source>
        <dbReference type="ARBA" id="ARBA00022801"/>
    </source>
</evidence>
<comment type="cofactor">
    <cofactor evidence="1">
        <name>a divalent metal cation</name>
        <dbReference type="ChEBI" id="CHEBI:60240"/>
    </cofactor>
</comment>
<dbReference type="HAMAP" id="MF_00528">
    <property type="entry name" value="Maf"/>
    <property type="match status" value="1"/>
</dbReference>
<protein>
    <submittedName>
        <fullName evidence="4">Maf-domain-containing protein</fullName>
    </submittedName>
</protein>
<dbReference type="AlphaFoldDB" id="A0A4S8YMA3"/>
<organism evidence="4 5">
    <name type="scientific">Aureobasidium pullulans</name>
    <name type="common">Black yeast</name>
    <name type="synonym">Pullularia pullulans</name>
    <dbReference type="NCBI Taxonomy" id="5580"/>
    <lineage>
        <taxon>Eukaryota</taxon>
        <taxon>Fungi</taxon>
        <taxon>Dikarya</taxon>
        <taxon>Ascomycota</taxon>
        <taxon>Pezizomycotina</taxon>
        <taxon>Dothideomycetes</taxon>
        <taxon>Dothideomycetidae</taxon>
        <taxon>Dothideales</taxon>
        <taxon>Saccotheciaceae</taxon>
        <taxon>Aureobasidium</taxon>
    </lineage>
</organism>
<dbReference type="InterPro" id="IPR029001">
    <property type="entry name" value="ITPase-like_fam"/>
</dbReference>
<feature type="non-terminal residue" evidence="4">
    <location>
        <position position="1"/>
    </location>
</feature>
<sequence>SQLAKARCVSATAESLGPSSGSEGCEGCPESWLKADLKLVVHKPDTMSGQKMPLEPPPAYDADSEHTPLVAGAPAPVRQQIARAPLPLELPALQALRGKRVILASASPRRKQLLNQIGLRDLEIIPCTVPEDFSKTLAPFEYVLQTAEQKCTTIYRQEIDSEKGEPALVIAADTVVVSPMGDILEKPRSEREHIAVLKGLRNSGWHKVYTAVVCMAPLESAMDPGYALKRHVEETNVKFDSAVSDELILAYVKTREGADKAGGYGIQGMGAILVEKIDGSYDNVVGLPLNATMKLMGKVLNPEIEADDDDEAEED</sequence>
<dbReference type="CDD" id="cd00555">
    <property type="entry name" value="Maf"/>
    <property type="match status" value="1"/>
</dbReference>
<comment type="caution">
    <text evidence="4">The sequence shown here is derived from an EMBL/GenBank/DDBJ whole genome shotgun (WGS) entry which is preliminary data.</text>
</comment>
<dbReference type="Pfam" id="PF02545">
    <property type="entry name" value="Maf"/>
    <property type="match status" value="1"/>
</dbReference>
<dbReference type="EMBL" id="QZAN01000176">
    <property type="protein sequence ID" value="THW55769.1"/>
    <property type="molecule type" value="Genomic_DNA"/>
</dbReference>
<evidence type="ECO:0000313" key="4">
    <source>
        <dbReference type="EMBL" id="THW55769.1"/>
    </source>
</evidence>
<evidence type="ECO:0000313" key="5">
    <source>
        <dbReference type="Proteomes" id="UP000310421"/>
    </source>
</evidence>
<feature type="region of interest" description="Disordered" evidence="3">
    <location>
        <begin position="1"/>
        <end position="24"/>
    </location>
</feature>
<dbReference type="NCBIfam" id="TIGR00172">
    <property type="entry name" value="maf"/>
    <property type="match status" value="1"/>
</dbReference>
<gene>
    <name evidence="4" type="ORF">D6D20_09232</name>
</gene>